<evidence type="ECO:0000313" key="7">
    <source>
        <dbReference type="EMBL" id="UMB68940.1"/>
    </source>
</evidence>
<dbReference type="RefSeq" id="WP_240260674.1">
    <property type="nucleotide sequence ID" value="NZ_CP092488.2"/>
</dbReference>
<sequence length="456" mass="50293">MATDTPHLTGLRALAALADLGFASIAAGVLARRRNVVRALERIQADKRAVTRMHKLRAEFDGGPVELRLPGRRYVVITDPEEVGQVLEDSPNPFHPANIEKRKALQWFQPHGVLISRGPIREQRRALNEAALETASEIHSLAGDFVTVIREEADRLSFVAVRLGHLDSTHFMAAWWRIVRRVTLGDSAADDEAITDQLMRLRKAGNWSFLAIPRRGLRERFTEHLYRYAETPQPGTLLHALAQIPAGGALDPVGQVPHWLFAFDAVGMASIRALALLSTHPEQLDRALKDAADPDEVLPRTFLHACMLESVRLWPTTPTILRDTIEDTEWRSKAGQFTISAGAAVMVAVPAFHRDEQLLPFAHQFTPDIWLDGRAQQHPALVPFSAGPAECPGRNLVLFLAATTMAHLLSSLRLGMRSRPTLSPSEPLPMTLNQLTIDFAVEPLPNVAAAAVTESG</sequence>
<keyword evidence="6" id="KW-0503">Monooxygenase</keyword>
<keyword evidence="3" id="KW-0479">Metal-binding</keyword>
<keyword evidence="5" id="KW-0408">Iron</keyword>
<comment type="similarity">
    <text evidence="1">Belongs to the cytochrome P450 family.</text>
</comment>
<evidence type="ECO:0000313" key="8">
    <source>
        <dbReference type="Proteomes" id="UP001055336"/>
    </source>
</evidence>
<evidence type="ECO:0000256" key="6">
    <source>
        <dbReference type="ARBA" id="ARBA00023033"/>
    </source>
</evidence>
<dbReference type="InterPro" id="IPR036396">
    <property type="entry name" value="Cyt_P450_sf"/>
</dbReference>
<evidence type="ECO:0000256" key="1">
    <source>
        <dbReference type="ARBA" id="ARBA00010617"/>
    </source>
</evidence>
<evidence type="ECO:0000256" key="4">
    <source>
        <dbReference type="ARBA" id="ARBA00023002"/>
    </source>
</evidence>
<dbReference type="PANTHER" id="PTHR24291">
    <property type="entry name" value="CYTOCHROME P450 FAMILY 4"/>
    <property type="match status" value="1"/>
</dbReference>
<dbReference type="PANTHER" id="PTHR24291:SF50">
    <property type="entry name" value="BIFUNCTIONAL ALBAFLAVENONE MONOOXYGENASE_TERPENE SYNTHASE"/>
    <property type="match status" value="1"/>
</dbReference>
<dbReference type="EMBL" id="CP092488">
    <property type="protein sequence ID" value="UMB68940.1"/>
    <property type="molecule type" value="Genomic_DNA"/>
</dbReference>
<dbReference type="Gene3D" id="1.10.630.10">
    <property type="entry name" value="Cytochrome P450"/>
    <property type="match status" value="1"/>
</dbReference>
<dbReference type="Proteomes" id="UP001055336">
    <property type="component" value="Chromosome"/>
</dbReference>
<evidence type="ECO:0000256" key="2">
    <source>
        <dbReference type="ARBA" id="ARBA00022617"/>
    </source>
</evidence>
<accession>A0ABY3VHP5</accession>
<keyword evidence="2" id="KW-0349">Heme</keyword>
<organism evidence="7 8">
    <name type="scientific">Mycobacterium paraterrae</name>
    <dbReference type="NCBI Taxonomy" id="577492"/>
    <lineage>
        <taxon>Bacteria</taxon>
        <taxon>Bacillati</taxon>
        <taxon>Actinomycetota</taxon>
        <taxon>Actinomycetes</taxon>
        <taxon>Mycobacteriales</taxon>
        <taxon>Mycobacteriaceae</taxon>
        <taxon>Mycobacterium</taxon>
    </lineage>
</organism>
<dbReference type="InterPro" id="IPR001128">
    <property type="entry name" value="Cyt_P450"/>
</dbReference>
<keyword evidence="4" id="KW-0560">Oxidoreductase</keyword>
<keyword evidence="8" id="KW-1185">Reference proteome</keyword>
<proteinExistence type="inferred from homology"/>
<reference evidence="7" key="1">
    <citation type="submission" date="2022-08" db="EMBL/GenBank/DDBJ databases">
        <title>Whole genome sequencing of non-tuberculosis mycobacteria type-strains.</title>
        <authorList>
            <person name="Igarashi Y."/>
            <person name="Osugi A."/>
            <person name="Mitarai S."/>
        </authorList>
    </citation>
    <scope>NUCLEOTIDE SEQUENCE</scope>
    <source>
        <strain evidence="7">DSM 45127</strain>
    </source>
</reference>
<protein>
    <submittedName>
        <fullName evidence="7">Cytochrome P450</fullName>
    </submittedName>
</protein>
<dbReference type="SUPFAM" id="SSF48264">
    <property type="entry name" value="Cytochrome P450"/>
    <property type="match status" value="1"/>
</dbReference>
<dbReference type="InterPro" id="IPR050196">
    <property type="entry name" value="Cytochrome_P450_Monoox"/>
</dbReference>
<name>A0ABY3VHP5_9MYCO</name>
<evidence type="ECO:0000256" key="5">
    <source>
        <dbReference type="ARBA" id="ARBA00023004"/>
    </source>
</evidence>
<dbReference type="Pfam" id="PF00067">
    <property type="entry name" value="p450"/>
    <property type="match status" value="1"/>
</dbReference>
<evidence type="ECO:0000256" key="3">
    <source>
        <dbReference type="ARBA" id="ARBA00022723"/>
    </source>
</evidence>
<gene>
    <name evidence="7" type="ORF">MKK62_21515</name>
</gene>